<dbReference type="PANTHER" id="PTHR43280">
    <property type="entry name" value="ARAC-FAMILY TRANSCRIPTIONAL REGULATOR"/>
    <property type="match status" value="1"/>
</dbReference>
<dbReference type="Pfam" id="PF12833">
    <property type="entry name" value="HTH_18"/>
    <property type="match status" value="1"/>
</dbReference>
<feature type="transmembrane region" description="Helical" evidence="4">
    <location>
        <begin position="47"/>
        <end position="66"/>
    </location>
</feature>
<dbReference type="InterPro" id="IPR018062">
    <property type="entry name" value="HTH_AraC-typ_CS"/>
</dbReference>
<sequence>MTQVLYGYSLCAALTLMLFFGFYFLAARKPNKPVFRNYIRSRRIMGAALLVLSANYMIHFFCRLRFTAPEAAIILNLSTYYISAWLFSSALNSLIDRRYLTRKLFMVNIISWLCFTAIAAAILVTFPSEPLNTVCIIVLTGWFLIYAFRLAARLVKSYRRAVRLFDETQSDHIAAYIEWLSVFTWWAVIYGVGCGLFTFIPEKYIFIWIISSIPFYIYLYCSYMNYILFYEKVEKALETELPEAVEGTGSGSRQNVPLYYADIEKRLSEWIGKDGFTRQGLTIEDLAGTLCTNRTYLAGYIKSTYSVTFREWIAGLRIEYAKRMLSGHPEMNISAVSEASGFLSLSYFSKIFTEKEGVSPARWRRSRAQTE</sequence>
<dbReference type="AlphaFoldDB" id="A0A9D9HIS9"/>
<keyword evidence="2" id="KW-0238">DNA-binding</keyword>
<evidence type="ECO:0000256" key="4">
    <source>
        <dbReference type="SAM" id="Phobius"/>
    </source>
</evidence>
<reference evidence="6" key="1">
    <citation type="submission" date="2020-10" db="EMBL/GenBank/DDBJ databases">
        <authorList>
            <person name="Gilroy R."/>
        </authorList>
    </citation>
    <scope>NUCLEOTIDE SEQUENCE</scope>
    <source>
        <strain evidence="6">B1-20833</strain>
    </source>
</reference>
<proteinExistence type="predicted"/>
<feature type="domain" description="HTH araC/xylS-type" evidence="5">
    <location>
        <begin position="265"/>
        <end position="366"/>
    </location>
</feature>
<dbReference type="Proteomes" id="UP000823661">
    <property type="component" value="Unassembled WGS sequence"/>
</dbReference>
<dbReference type="GO" id="GO:0043565">
    <property type="term" value="F:sequence-specific DNA binding"/>
    <property type="evidence" value="ECO:0007669"/>
    <property type="project" value="InterPro"/>
</dbReference>
<feature type="transmembrane region" description="Helical" evidence="4">
    <location>
        <begin position="205"/>
        <end position="228"/>
    </location>
</feature>
<dbReference type="PANTHER" id="PTHR43280:SF2">
    <property type="entry name" value="HTH-TYPE TRANSCRIPTIONAL REGULATOR EXSA"/>
    <property type="match status" value="1"/>
</dbReference>
<dbReference type="SUPFAM" id="SSF46689">
    <property type="entry name" value="Homeodomain-like"/>
    <property type="match status" value="1"/>
</dbReference>
<feature type="transmembrane region" description="Helical" evidence="4">
    <location>
        <begin position="104"/>
        <end position="125"/>
    </location>
</feature>
<dbReference type="PROSITE" id="PS00041">
    <property type="entry name" value="HTH_ARAC_FAMILY_1"/>
    <property type="match status" value="1"/>
</dbReference>
<feature type="transmembrane region" description="Helical" evidence="4">
    <location>
        <begin position="72"/>
        <end position="92"/>
    </location>
</feature>
<keyword evidence="4" id="KW-0472">Membrane</keyword>
<comment type="caution">
    <text evidence="6">The sequence shown here is derived from an EMBL/GenBank/DDBJ whole genome shotgun (WGS) entry which is preliminary data.</text>
</comment>
<keyword evidence="3" id="KW-0804">Transcription</keyword>
<evidence type="ECO:0000313" key="7">
    <source>
        <dbReference type="Proteomes" id="UP000823661"/>
    </source>
</evidence>
<evidence type="ECO:0000313" key="6">
    <source>
        <dbReference type="EMBL" id="MBO8452072.1"/>
    </source>
</evidence>
<dbReference type="EMBL" id="JADIMI010000040">
    <property type="protein sequence ID" value="MBO8452072.1"/>
    <property type="molecule type" value="Genomic_DNA"/>
</dbReference>
<feature type="transmembrane region" description="Helical" evidence="4">
    <location>
        <begin position="6"/>
        <end position="26"/>
    </location>
</feature>
<dbReference type="InterPro" id="IPR009057">
    <property type="entry name" value="Homeodomain-like_sf"/>
</dbReference>
<evidence type="ECO:0000259" key="5">
    <source>
        <dbReference type="PROSITE" id="PS01124"/>
    </source>
</evidence>
<evidence type="ECO:0000256" key="1">
    <source>
        <dbReference type="ARBA" id="ARBA00023015"/>
    </source>
</evidence>
<evidence type="ECO:0000256" key="2">
    <source>
        <dbReference type="ARBA" id="ARBA00023125"/>
    </source>
</evidence>
<gene>
    <name evidence="6" type="ORF">IAC06_04205</name>
</gene>
<protein>
    <submittedName>
        <fullName evidence="6">Helix-turn-helix transcriptional regulator</fullName>
    </submittedName>
</protein>
<dbReference type="Gene3D" id="1.10.10.60">
    <property type="entry name" value="Homeodomain-like"/>
    <property type="match status" value="1"/>
</dbReference>
<reference evidence="6" key="2">
    <citation type="journal article" date="2021" name="PeerJ">
        <title>Extensive microbial diversity within the chicken gut microbiome revealed by metagenomics and culture.</title>
        <authorList>
            <person name="Gilroy R."/>
            <person name="Ravi A."/>
            <person name="Getino M."/>
            <person name="Pursley I."/>
            <person name="Horton D.L."/>
            <person name="Alikhan N.F."/>
            <person name="Baker D."/>
            <person name="Gharbi K."/>
            <person name="Hall N."/>
            <person name="Watson M."/>
            <person name="Adriaenssens E.M."/>
            <person name="Foster-Nyarko E."/>
            <person name="Jarju S."/>
            <person name="Secka A."/>
            <person name="Antonio M."/>
            <person name="Oren A."/>
            <person name="Chaudhuri R.R."/>
            <person name="La Ragione R."/>
            <person name="Hildebrand F."/>
            <person name="Pallen M.J."/>
        </authorList>
    </citation>
    <scope>NUCLEOTIDE SEQUENCE</scope>
    <source>
        <strain evidence="6">B1-20833</strain>
    </source>
</reference>
<keyword evidence="4" id="KW-1133">Transmembrane helix</keyword>
<accession>A0A9D9HIS9</accession>
<feature type="transmembrane region" description="Helical" evidence="4">
    <location>
        <begin position="173"/>
        <end position="199"/>
    </location>
</feature>
<feature type="transmembrane region" description="Helical" evidence="4">
    <location>
        <begin position="131"/>
        <end position="152"/>
    </location>
</feature>
<organism evidence="6 7">
    <name type="scientific">Candidatus Cryptobacteroides intestinavium</name>
    <dbReference type="NCBI Taxonomy" id="2840766"/>
    <lineage>
        <taxon>Bacteria</taxon>
        <taxon>Pseudomonadati</taxon>
        <taxon>Bacteroidota</taxon>
        <taxon>Bacteroidia</taxon>
        <taxon>Bacteroidales</taxon>
        <taxon>Candidatus Cryptobacteroides</taxon>
    </lineage>
</organism>
<dbReference type="PROSITE" id="PS01124">
    <property type="entry name" value="HTH_ARAC_FAMILY_2"/>
    <property type="match status" value="1"/>
</dbReference>
<keyword evidence="4" id="KW-0812">Transmembrane</keyword>
<dbReference type="GO" id="GO:0003700">
    <property type="term" value="F:DNA-binding transcription factor activity"/>
    <property type="evidence" value="ECO:0007669"/>
    <property type="project" value="InterPro"/>
</dbReference>
<dbReference type="SMART" id="SM00342">
    <property type="entry name" value="HTH_ARAC"/>
    <property type="match status" value="1"/>
</dbReference>
<evidence type="ECO:0000256" key="3">
    <source>
        <dbReference type="ARBA" id="ARBA00023163"/>
    </source>
</evidence>
<dbReference type="InterPro" id="IPR018060">
    <property type="entry name" value="HTH_AraC"/>
</dbReference>
<keyword evidence="1" id="KW-0805">Transcription regulation</keyword>
<name>A0A9D9HIS9_9BACT</name>